<reference evidence="3 4" key="1">
    <citation type="submission" date="2017-11" db="EMBL/GenBank/DDBJ databases">
        <title>Comparative genomics of Botrytis spp.</title>
        <authorList>
            <person name="Valero-Jimenez C.A."/>
            <person name="Tapia P."/>
            <person name="Veloso J."/>
            <person name="Silva-Moreno E."/>
            <person name="Staats M."/>
            <person name="Valdes J.H."/>
            <person name="Van Kan J.A.L."/>
        </authorList>
    </citation>
    <scope>NUCLEOTIDE SEQUENCE [LARGE SCALE GENOMIC DNA]</scope>
    <source>
        <strain evidence="3 4">MUCL2830</strain>
    </source>
</reference>
<evidence type="ECO:0000313" key="3">
    <source>
        <dbReference type="EMBL" id="TEY58715.1"/>
    </source>
</evidence>
<comment type="caution">
    <text evidence="3">The sequence shown here is derived from an EMBL/GenBank/DDBJ whole genome shotgun (WGS) entry which is preliminary data.</text>
</comment>
<dbReference type="InterPro" id="IPR057678">
    <property type="entry name" value="DUF7918"/>
</dbReference>
<proteinExistence type="predicted"/>
<evidence type="ECO:0000256" key="1">
    <source>
        <dbReference type="SAM" id="MobiDB-lite"/>
    </source>
</evidence>
<feature type="compositionally biased region" description="Basic and acidic residues" evidence="1">
    <location>
        <begin position="289"/>
        <end position="302"/>
    </location>
</feature>
<dbReference type="PANTHER" id="PTHR36223">
    <property type="entry name" value="BETA-LACTAMASE-TYPE TRANSPEPTIDASE FOLD DOMAIN CONTAINING PROTEIN"/>
    <property type="match status" value="1"/>
</dbReference>
<accession>A0A4Y8D1F6</accession>
<evidence type="ECO:0000259" key="2">
    <source>
        <dbReference type="Pfam" id="PF25534"/>
    </source>
</evidence>
<keyword evidence="4" id="KW-1185">Reference proteome</keyword>
<evidence type="ECO:0000313" key="4">
    <source>
        <dbReference type="Proteomes" id="UP000297299"/>
    </source>
</evidence>
<gene>
    <name evidence="3" type="ORF">BOTCAL_0202g00180</name>
</gene>
<dbReference type="Proteomes" id="UP000297299">
    <property type="component" value="Unassembled WGS sequence"/>
</dbReference>
<name>A0A4Y8D1F6_9HELO</name>
<dbReference type="EMBL" id="PHWZ01000202">
    <property type="protein sequence ID" value="TEY58715.1"/>
    <property type="molecule type" value="Genomic_DNA"/>
</dbReference>
<dbReference type="PANTHER" id="PTHR36223:SF1">
    <property type="entry name" value="TRANSCRIPTION ELONGATION FACTOR EAF N-TERMINAL DOMAIN-CONTAINING PROTEIN"/>
    <property type="match status" value="1"/>
</dbReference>
<feature type="region of interest" description="Disordered" evidence="1">
    <location>
        <begin position="285"/>
        <end position="330"/>
    </location>
</feature>
<protein>
    <recommendedName>
        <fullName evidence="2">DUF7918 domain-containing protein</fullName>
    </recommendedName>
</protein>
<feature type="domain" description="DUF7918" evidence="2">
    <location>
        <begin position="9"/>
        <end position="245"/>
    </location>
</feature>
<organism evidence="3 4">
    <name type="scientific">Botryotinia calthae</name>
    <dbReference type="NCBI Taxonomy" id="38488"/>
    <lineage>
        <taxon>Eukaryota</taxon>
        <taxon>Fungi</taxon>
        <taxon>Dikarya</taxon>
        <taxon>Ascomycota</taxon>
        <taxon>Pezizomycotina</taxon>
        <taxon>Leotiomycetes</taxon>
        <taxon>Helotiales</taxon>
        <taxon>Sclerotiniaceae</taxon>
        <taxon>Botryotinia</taxon>
    </lineage>
</organism>
<dbReference type="STRING" id="38488.A0A4Y8D1F6"/>
<dbReference type="OrthoDB" id="3364132at2759"/>
<dbReference type="Pfam" id="PF25534">
    <property type="entry name" value="DUF7918"/>
    <property type="match status" value="1"/>
</dbReference>
<sequence length="330" mass="37083">MVVLDKLPGLEFYFEVNGERLEEYDDEEEVEIKPGPVGEYQSSRTVAKYIEAVTGAAFGIKCHISSGFKINSPNLSISVYADGKYSEGKVVSGGHRYIESTFTFDGPTIFHPMSRGSAERYARQNYRFSELDISSDEARLSSLSNDKAKAEKVGTIEIKIWRESVSTPSTPMEHEHRAIPRKFHEKALKGQAKSHSVSYSPETIIPAQNYAHVTKLDGEDYPIAIYKFKYRSKESLKQLLIIERTPEPEDSPTPGPAPDINLDTLSAAQKERLKAFLRNEGIAVGRASNTRERRIKRERDNGEGSSNQERRKRSRTTEVVDLTASSDEEA</sequence>
<dbReference type="AlphaFoldDB" id="A0A4Y8D1F6"/>